<gene>
    <name evidence="1" type="ORF">OPT61_g8352</name>
</gene>
<accession>A0ACC2HYK2</accession>
<organism evidence="1 2">
    <name type="scientific">Boeremia exigua</name>
    <dbReference type="NCBI Taxonomy" id="749465"/>
    <lineage>
        <taxon>Eukaryota</taxon>
        <taxon>Fungi</taxon>
        <taxon>Dikarya</taxon>
        <taxon>Ascomycota</taxon>
        <taxon>Pezizomycotina</taxon>
        <taxon>Dothideomycetes</taxon>
        <taxon>Pleosporomycetidae</taxon>
        <taxon>Pleosporales</taxon>
        <taxon>Pleosporineae</taxon>
        <taxon>Didymellaceae</taxon>
        <taxon>Boeremia</taxon>
    </lineage>
</organism>
<proteinExistence type="predicted"/>
<dbReference type="EMBL" id="JAPHNI010000789">
    <property type="protein sequence ID" value="KAJ8108184.1"/>
    <property type="molecule type" value="Genomic_DNA"/>
</dbReference>
<reference evidence="1" key="1">
    <citation type="submission" date="2022-11" db="EMBL/GenBank/DDBJ databases">
        <title>Genome Sequence of Boeremia exigua.</title>
        <authorList>
            <person name="Buettner E."/>
        </authorList>
    </citation>
    <scope>NUCLEOTIDE SEQUENCE</scope>
    <source>
        <strain evidence="1">CU02</strain>
    </source>
</reference>
<dbReference type="Proteomes" id="UP001153331">
    <property type="component" value="Unassembled WGS sequence"/>
</dbReference>
<evidence type="ECO:0000313" key="2">
    <source>
        <dbReference type="Proteomes" id="UP001153331"/>
    </source>
</evidence>
<comment type="caution">
    <text evidence="1">The sequence shown here is derived from an EMBL/GenBank/DDBJ whole genome shotgun (WGS) entry which is preliminary data.</text>
</comment>
<protein>
    <submittedName>
        <fullName evidence="1">Uncharacterized protein</fullName>
    </submittedName>
</protein>
<sequence>MFHNLHKDIFYIPDPSLAFVGVPFFTATFTLFDFQAMVVAKVFGGAAELPSEAGMRAEYRNRVRAKGLGKAFHSLRDREVEYVDELLGWVNRDLEKRGKGRLEGHSARWKEAREKQVQRVKALFAAPNGPERVIEVTCQSVGGGEGVRVEGTLVQAVA</sequence>
<keyword evidence="2" id="KW-1185">Reference proteome</keyword>
<evidence type="ECO:0000313" key="1">
    <source>
        <dbReference type="EMBL" id="KAJ8108184.1"/>
    </source>
</evidence>
<name>A0ACC2HYK2_9PLEO</name>